<evidence type="ECO:0000313" key="4">
    <source>
        <dbReference type="Proteomes" id="UP000005413"/>
    </source>
</evidence>
<evidence type="ECO:0000256" key="2">
    <source>
        <dbReference type="SAM" id="SignalP"/>
    </source>
</evidence>
<dbReference type="Proteomes" id="UP000005413">
    <property type="component" value="Unassembled WGS sequence"/>
</dbReference>
<feature type="region of interest" description="Disordered" evidence="1">
    <location>
        <begin position="22"/>
        <end position="80"/>
    </location>
</feature>
<protein>
    <submittedName>
        <fullName evidence="3">Putative lipoprotein</fullName>
    </submittedName>
</protein>
<feature type="compositionally biased region" description="Polar residues" evidence="1">
    <location>
        <begin position="163"/>
        <end position="173"/>
    </location>
</feature>
<feature type="compositionally biased region" description="Basic and acidic residues" evidence="1">
    <location>
        <begin position="43"/>
        <end position="64"/>
    </location>
</feature>
<feature type="chain" id="PRO_5039090048" evidence="2">
    <location>
        <begin position="20"/>
        <end position="237"/>
    </location>
</feature>
<organism evidence="3 4">
    <name type="scientific">Staphylococcus simiae CCM 7213 = CCUG 51256</name>
    <dbReference type="NCBI Taxonomy" id="911238"/>
    <lineage>
        <taxon>Bacteria</taxon>
        <taxon>Bacillati</taxon>
        <taxon>Bacillota</taxon>
        <taxon>Bacilli</taxon>
        <taxon>Bacillales</taxon>
        <taxon>Staphylococcaceae</taxon>
        <taxon>Staphylococcus</taxon>
    </lineage>
</organism>
<dbReference type="OrthoDB" id="2418649at2"/>
<sequence>MKFKLLGVSLLSSALLLTACGQHENNTDKNDDKKTGHEKKTKNKESETKKQTKKDNNEHVDKSNNQKKSNYTNPQSIISPKQAEVIVHDDYINNGATEAQVKEFKTNLQRSNENQYLVEYLVADGAGYPINWAATVDKISGNITSKFNDMTDKQSQEYEKIQENSPMYPSKTPNKNNDKKVDLNNLPALDFSINGMSREHQKQVNQLSIQKDNGEINQHEYNEKVSAIMNNELENNQ</sequence>
<feature type="region of interest" description="Disordered" evidence="1">
    <location>
        <begin position="161"/>
        <end position="181"/>
    </location>
</feature>
<comment type="caution">
    <text evidence="3">The sequence shown here is derived from an EMBL/GenBank/DDBJ whole genome shotgun (WGS) entry which is preliminary data.</text>
</comment>
<feature type="signal peptide" evidence="2">
    <location>
        <begin position="1"/>
        <end position="19"/>
    </location>
</feature>
<proteinExistence type="predicted"/>
<keyword evidence="2" id="KW-0732">Signal</keyword>
<dbReference type="AlphaFoldDB" id="G5JJX5"/>
<dbReference type="PROSITE" id="PS51257">
    <property type="entry name" value="PROKAR_LIPOPROTEIN"/>
    <property type="match status" value="1"/>
</dbReference>
<keyword evidence="4" id="KW-1185">Reference proteome</keyword>
<dbReference type="EMBL" id="AEUN01000463">
    <property type="protein sequence ID" value="EHJ07530.1"/>
    <property type="molecule type" value="Genomic_DNA"/>
</dbReference>
<dbReference type="PATRIC" id="fig|911238.3.peg.1555"/>
<keyword evidence="3" id="KW-0449">Lipoprotein</keyword>
<reference evidence="3 4" key="1">
    <citation type="journal article" date="2012" name="BMC Genomics">
        <title>Comparative genomic analysis of the genus Staphylococcus including Staphylococcus aureus and its newly described sister species Staphylococcus simiae.</title>
        <authorList>
            <person name="Suzuki H."/>
            <person name="Lefebure T."/>
            <person name="Pavinski Bitar P."/>
            <person name="Stanhope M.J."/>
        </authorList>
    </citation>
    <scope>NUCLEOTIDE SEQUENCE [LARGE SCALE GENOMIC DNA]</scope>
    <source>
        <strain evidence="3 4">CCM 7213</strain>
    </source>
</reference>
<dbReference type="RefSeq" id="WP_002464480.1">
    <property type="nucleotide sequence ID" value="NZ_AEUN01000463.1"/>
</dbReference>
<evidence type="ECO:0000313" key="3">
    <source>
        <dbReference type="EMBL" id="EHJ07530.1"/>
    </source>
</evidence>
<feature type="compositionally biased region" description="Basic and acidic residues" evidence="1">
    <location>
        <begin position="25"/>
        <end position="35"/>
    </location>
</feature>
<feature type="compositionally biased region" description="Polar residues" evidence="1">
    <location>
        <begin position="66"/>
        <end position="79"/>
    </location>
</feature>
<gene>
    <name evidence="3" type="ORF">SS7213T_08932</name>
</gene>
<name>G5JJX5_9STAP</name>
<evidence type="ECO:0000256" key="1">
    <source>
        <dbReference type="SAM" id="MobiDB-lite"/>
    </source>
</evidence>
<accession>G5JJX5</accession>